<proteinExistence type="predicted"/>
<dbReference type="Proteomes" id="UP001489719">
    <property type="component" value="Unassembled WGS sequence"/>
</dbReference>
<dbReference type="EMBL" id="MU970214">
    <property type="protein sequence ID" value="KAK9319202.1"/>
    <property type="molecule type" value="Genomic_DNA"/>
</dbReference>
<organism evidence="1 2">
    <name type="scientific">Lipomyces orientalis</name>
    <dbReference type="NCBI Taxonomy" id="1233043"/>
    <lineage>
        <taxon>Eukaryota</taxon>
        <taxon>Fungi</taxon>
        <taxon>Dikarya</taxon>
        <taxon>Ascomycota</taxon>
        <taxon>Saccharomycotina</taxon>
        <taxon>Lipomycetes</taxon>
        <taxon>Lipomycetales</taxon>
        <taxon>Lipomycetaceae</taxon>
        <taxon>Lipomyces</taxon>
    </lineage>
</organism>
<gene>
    <name evidence="1" type="ORF">V1517DRAFT_60145</name>
</gene>
<evidence type="ECO:0000313" key="1">
    <source>
        <dbReference type="EMBL" id="KAK9319202.1"/>
    </source>
</evidence>
<evidence type="ECO:0000313" key="2">
    <source>
        <dbReference type="Proteomes" id="UP001489719"/>
    </source>
</evidence>
<name>A0ACC3TDH1_9ASCO</name>
<reference evidence="2" key="1">
    <citation type="journal article" date="2024" name="Front. Bioeng. Biotechnol.">
        <title>Genome-scale model development and genomic sequencing of the oleaginous clade Lipomyces.</title>
        <authorList>
            <person name="Czajka J.J."/>
            <person name="Han Y."/>
            <person name="Kim J."/>
            <person name="Mondo S.J."/>
            <person name="Hofstad B.A."/>
            <person name="Robles A."/>
            <person name="Haridas S."/>
            <person name="Riley R."/>
            <person name="LaButti K."/>
            <person name="Pangilinan J."/>
            <person name="Andreopoulos W."/>
            <person name="Lipzen A."/>
            <person name="Yan J."/>
            <person name="Wang M."/>
            <person name="Ng V."/>
            <person name="Grigoriev I.V."/>
            <person name="Spatafora J.W."/>
            <person name="Magnuson J.K."/>
            <person name="Baker S.E."/>
            <person name="Pomraning K.R."/>
        </authorList>
    </citation>
    <scope>NUCLEOTIDE SEQUENCE [LARGE SCALE GENOMIC DNA]</scope>
    <source>
        <strain evidence="2">CBS 10300</strain>
    </source>
</reference>
<sequence length="241" mass="26843">MDSDAIGSSISYKLRRPIILLAIFCPIILLATFAVILKCSAFCADYATSLSMLVHGVLGQTSNDSGIIYLNSTSSGILTAFDYENLEFYSGDNFSKLSNVIDMFAFASKNEMIGDMIFLYNYLAYNGYHEPMSMTMDSEFAGDVLEYMQTGVINVDYTYIINKTTDATLASFYTDLSKSEYSSIPQVTEEQGIFCDSRHRPRMTACKSLFQLLNGTHIATTARSYCQYGCCVSLRRNASFT</sequence>
<keyword evidence="2" id="KW-1185">Reference proteome</keyword>
<accession>A0ACC3TDH1</accession>
<comment type="caution">
    <text evidence="1">The sequence shown here is derived from an EMBL/GenBank/DDBJ whole genome shotgun (WGS) entry which is preliminary data.</text>
</comment>
<protein>
    <submittedName>
        <fullName evidence="1">Uncharacterized protein</fullName>
    </submittedName>
</protein>